<proteinExistence type="predicted"/>
<dbReference type="GO" id="GO:0003677">
    <property type="term" value="F:DNA binding"/>
    <property type="evidence" value="ECO:0007669"/>
    <property type="project" value="InterPro"/>
</dbReference>
<organism evidence="3 4">
    <name type="scientific">Streptomonospora litoralis</name>
    <dbReference type="NCBI Taxonomy" id="2498135"/>
    <lineage>
        <taxon>Bacteria</taxon>
        <taxon>Bacillati</taxon>
        <taxon>Actinomycetota</taxon>
        <taxon>Actinomycetes</taxon>
        <taxon>Streptosporangiales</taxon>
        <taxon>Nocardiopsidaceae</taxon>
        <taxon>Streptomonospora</taxon>
    </lineage>
</organism>
<dbReference type="Pfam" id="PF17765">
    <property type="entry name" value="MLTR_LBD"/>
    <property type="match status" value="1"/>
</dbReference>
<dbReference type="Proteomes" id="UP000292235">
    <property type="component" value="Chromosome"/>
</dbReference>
<dbReference type="Gene3D" id="1.10.260.40">
    <property type="entry name" value="lambda repressor-like DNA-binding domains"/>
    <property type="match status" value="1"/>
</dbReference>
<dbReference type="InterPro" id="IPR041413">
    <property type="entry name" value="MLTR_LBD"/>
</dbReference>
<dbReference type="EMBL" id="CP036455">
    <property type="protein sequence ID" value="QBI53007.1"/>
    <property type="molecule type" value="Genomic_DNA"/>
</dbReference>
<name>A0A4P6Q2X6_9ACTN</name>
<dbReference type="InterPro" id="IPR010982">
    <property type="entry name" value="Lambda_DNA-bd_dom_sf"/>
</dbReference>
<dbReference type="SMART" id="SM00530">
    <property type="entry name" value="HTH_XRE"/>
    <property type="match status" value="1"/>
</dbReference>
<dbReference type="KEGG" id="strr:EKD16_06040"/>
<evidence type="ECO:0000259" key="2">
    <source>
        <dbReference type="SMART" id="SM00530"/>
    </source>
</evidence>
<reference evidence="3 4" key="1">
    <citation type="submission" date="2019-02" db="EMBL/GenBank/DDBJ databases">
        <authorList>
            <person name="Khodamoradi S."/>
            <person name="Hahnke R.L."/>
            <person name="Kaempfer P."/>
            <person name="Schumann P."/>
            <person name="Rohde M."/>
            <person name="Steinert M."/>
            <person name="Luzhetskyy A."/>
            <person name="Wink J."/>
            <person name="Ruckert C."/>
        </authorList>
    </citation>
    <scope>NUCLEOTIDE SEQUENCE [LARGE SCALE GENOMIC DNA]</scope>
    <source>
        <strain evidence="3 4">M2</strain>
    </source>
</reference>
<dbReference type="PANTHER" id="PTHR35010:SF2">
    <property type="entry name" value="BLL4672 PROTEIN"/>
    <property type="match status" value="1"/>
</dbReference>
<dbReference type="PANTHER" id="PTHR35010">
    <property type="entry name" value="BLL4672 PROTEIN-RELATED"/>
    <property type="match status" value="1"/>
</dbReference>
<protein>
    <submittedName>
        <fullName evidence="3">Helix-turn-helix protein</fullName>
    </submittedName>
</protein>
<sequence length="313" mass="34204">MRFTHPGDCRGSNLPSSFGGMGTDENSAPQAGLGTFLSARRSVLLPEDVGLLTSGRRRVPGLRREEVALLAGVSTDYYMRLEQGRERHPSPQVVDALAHALRLDEDATDHLRRLANTDASRPRRARRSPRVDPELCRLLERWSGAAAFVLDGALDVLCRNRLATALHSDFSFEDNLARMTFLDPVAHRFYRNWDGTASAVVAELHRAAGITPDDPRLNEVVGELSVKSTGFRALWARHDVRGKTGAAKPLHHSEVGDLDVQYHSFTVNGAPGRQVVVYHAEPESPSEESLALLASLHADWDGIGDASGRGLPA</sequence>
<dbReference type="Gene3D" id="3.30.450.180">
    <property type="match status" value="1"/>
</dbReference>
<dbReference type="InterPro" id="IPR001387">
    <property type="entry name" value="Cro/C1-type_HTH"/>
</dbReference>
<dbReference type="SUPFAM" id="SSF47413">
    <property type="entry name" value="lambda repressor-like DNA-binding domains"/>
    <property type="match status" value="1"/>
</dbReference>
<feature type="domain" description="HTH cro/C1-type" evidence="2">
    <location>
        <begin position="51"/>
        <end position="108"/>
    </location>
</feature>
<evidence type="ECO:0000313" key="3">
    <source>
        <dbReference type="EMBL" id="QBI53007.1"/>
    </source>
</evidence>
<accession>A0A4P6Q2X6</accession>
<evidence type="ECO:0000256" key="1">
    <source>
        <dbReference type="SAM" id="MobiDB-lite"/>
    </source>
</evidence>
<dbReference type="Pfam" id="PF13560">
    <property type="entry name" value="HTH_31"/>
    <property type="match status" value="1"/>
</dbReference>
<dbReference type="AlphaFoldDB" id="A0A4P6Q2X6"/>
<feature type="region of interest" description="Disordered" evidence="1">
    <location>
        <begin position="1"/>
        <end position="29"/>
    </location>
</feature>
<dbReference type="CDD" id="cd00093">
    <property type="entry name" value="HTH_XRE"/>
    <property type="match status" value="1"/>
</dbReference>
<gene>
    <name evidence="3" type="ORF">EKD16_06040</name>
</gene>
<evidence type="ECO:0000313" key="4">
    <source>
        <dbReference type="Proteomes" id="UP000292235"/>
    </source>
</evidence>
<keyword evidence="4" id="KW-1185">Reference proteome</keyword>